<dbReference type="Proteomes" id="UP000238304">
    <property type="component" value="Chromosome"/>
</dbReference>
<evidence type="ECO:0000313" key="2">
    <source>
        <dbReference type="EMBL" id="AVM53465.1"/>
    </source>
</evidence>
<keyword evidence="1" id="KW-0732">Signal</keyword>
<evidence type="ECO:0008006" key="4">
    <source>
        <dbReference type="Google" id="ProtNLM"/>
    </source>
</evidence>
<sequence length="454" mass="50740">MKRYLLFFILICSACVFTSCEKNDTEADYEFMDTSVNGKSFYSVYEELRMRMIFGLANPDASYNDPDKIYELLTALGKSQTKTRGTIAQVKAGYDFYKAMESSTALPRYAALGVIKKAGINIKDSKVRRELFGAIDPDHLPKNYNVKDFWADFSTGKLDRYAPAIFKDIYYTGGLSGHGSEHKPYCEAFQNYCDQCHIRPIDLAITAAPKLIQAGVGLVIATSDDLIQWGESAYNFVNDNGELLISFADGNLDGAKLSKACNTNFKLLTTVLKSTLAETYNSDLLDAEKDFLDILGDWTQEQVAELNKSVNELIQDRLGSKYELLDSDLEDFAERIKEIASSGNGPEQYLIQIGKWISYDEGEVAILVFKANHTGTITEYILDDSYEGGFKKEREIQIKWKLSGDTLSITGTDEDGKTETVVLKFSIKEGAFHLTNSDGETVVLYPYKNGQGFS</sequence>
<proteinExistence type="predicted"/>
<accession>A0ABM6T9S1</accession>
<dbReference type="PROSITE" id="PS51257">
    <property type="entry name" value="PROKAR_LIPOPROTEIN"/>
    <property type="match status" value="1"/>
</dbReference>
<dbReference type="EMBL" id="CP027231">
    <property type="protein sequence ID" value="AVM53465.1"/>
    <property type="molecule type" value="Genomic_DNA"/>
</dbReference>
<keyword evidence="3" id="KW-1185">Reference proteome</keyword>
<organism evidence="2 3">
    <name type="scientific">Bacteroides zoogleoformans</name>
    <dbReference type="NCBI Taxonomy" id="28119"/>
    <lineage>
        <taxon>Bacteria</taxon>
        <taxon>Pseudomonadati</taxon>
        <taxon>Bacteroidota</taxon>
        <taxon>Bacteroidia</taxon>
        <taxon>Bacteroidales</taxon>
        <taxon>Bacteroidaceae</taxon>
        <taxon>Bacteroides</taxon>
    </lineage>
</organism>
<gene>
    <name evidence="2" type="ORF">C4H11_11465</name>
</gene>
<dbReference type="RefSeq" id="WP_106042155.1">
    <property type="nucleotide sequence ID" value="NZ_CP027231.1"/>
</dbReference>
<protein>
    <recommendedName>
        <fullName evidence="4">DUF4919 domain-containing protein</fullName>
    </recommendedName>
</protein>
<name>A0ABM6T9S1_9BACE</name>
<feature type="chain" id="PRO_5046417723" description="DUF4919 domain-containing protein" evidence="1">
    <location>
        <begin position="19"/>
        <end position="454"/>
    </location>
</feature>
<evidence type="ECO:0000313" key="3">
    <source>
        <dbReference type="Proteomes" id="UP000238304"/>
    </source>
</evidence>
<feature type="signal peptide" evidence="1">
    <location>
        <begin position="1"/>
        <end position="18"/>
    </location>
</feature>
<evidence type="ECO:0000256" key="1">
    <source>
        <dbReference type="SAM" id="SignalP"/>
    </source>
</evidence>
<reference evidence="2 3" key="1">
    <citation type="submission" date="2018-02" db="EMBL/GenBank/DDBJ databases">
        <authorList>
            <person name="Holder M.E."/>
            <person name="Ajami N.J."/>
            <person name="Petrosino J.F."/>
        </authorList>
    </citation>
    <scope>NUCLEOTIDE SEQUENCE [LARGE SCALE GENOMIC DNA]</scope>
    <source>
        <strain evidence="2 3">ATCC 33285</strain>
    </source>
</reference>